<dbReference type="InterPro" id="IPR029052">
    <property type="entry name" value="Metallo-depent_PP-like"/>
</dbReference>
<dbReference type="SUPFAM" id="SSF56300">
    <property type="entry name" value="Metallo-dependent phosphatases"/>
    <property type="match status" value="1"/>
</dbReference>
<gene>
    <name evidence="2" type="ORF">PCOR1329_LOCUS6891</name>
</gene>
<dbReference type="PANTHER" id="PTHR16509">
    <property type="match status" value="1"/>
</dbReference>
<dbReference type="PANTHER" id="PTHR16509:SF1">
    <property type="entry name" value="MANGANESE-DEPENDENT ADP-RIBOSE_CDP-ALCOHOL DIPHOSPHATASE"/>
    <property type="match status" value="1"/>
</dbReference>
<reference evidence="2" key="1">
    <citation type="submission" date="2023-10" db="EMBL/GenBank/DDBJ databases">
        <authorList>
            <person name="Chen Y."/>
            <person name="Shah S."/>
            <person name="Dougan E. K."/>
            <person name="Thang M."/>
            <person name="Chan C."/>
        </authorList>
    </citation>
    <scope>NUCLEOTIDE SEQUENCE [LARGE SCALE GENOMIC DNA]</scope>
</reference>
<keyword evidence="3" id="KW-1185">Reference proteome</keyword>
<accession>A0ABN9PXE1</accession>
<evidence type="ECO:0000313" key="2">
    <source>
        <dbReference type="EMBL" id="CAK0797965.1"/>
    </source>
</evidence>
<organism evidence="2 3">
    <name type="scientific">Prorocentrum cordatum</name>
    <dbReference type="NCBI Taxonomy" id="2364126"/>
    <lineage>
        <taxon>Eukaryota</taxon>
        <taxon>Sar</taxon>
        <taxon>Alveolata</taxon>
        <taxon>Dinophyceae</taxon>
        <taxon>Prorocentrales</taxon>
        <taxon>Prorocentraceae</taxon>
        <taxon>Prorocentrum</taxon>
    </lineage>
</organism>
<name>A0ABN9PXE1_9DINO</name>
<feature type="domain" description="Reverse transcriptase" evidence="1">
    <location>
        <begin position="1"/>
        <end position="200"/>
    </location>
</feature>
<dbReference type="EMBL" id="CAUYUJ010001858">
    <property type="protein sequence ID" value="CAK0797965.1"/>
    <property type="molecule type" value="Genomic_DNA"/>
</dbReference>
<dbReference type="Proteomes" id="UP001189429">
    <property type="component" value="Unassembled WGS sequence"/>
</dbReference>
<comment type="caution">
    <text evidence="2">The sequence shown here is derived from an EMBL/GenBank/DDBJ whole genome shotgun (WGS) entry which is preliminary data.</text>
</comment>
<dbReference type="Gene3D" id="3.60.21.10">
    <property type="match status" value="1"/>
</dbReference>
<protein>
    <recommendedName>
        <fullName evidence="1">Reverse transcriptase domain-containing protein</fullName>
    </recommendedName>
</protein>
<dbReference type="PROSITE" id="PS50878">
    <property type="entry name" value="RT_POL"/>
    <property type="match status" value="1"/>
</dbReference>
<evidence type="ECO:0000313" key="3">
    <source>
        <dbReference type="Proteomes" id="UP001189429"/>
    </source>
</evidence>
<evidence type="ECO:0000259" key="1">
    <source>
        <dbReference type="PROSITE" id="PS50878"/>
    </source>
</evidence>
<dbReference type="InterPro" id="IPR000477">
    <property type="entry name" value="RT_dom"/>
</dbReference>
<proteinExistence type="predicted"/>
<sequence>MDRLGKAKKSHIALNFDAVNAFNCVKQDSIIFPTASESDAKLFDDRIGGCVTEYDALDGRVNFHHGEGVTQGSSLGTGLFEKAYGASIDDWRADTTDPQLQVPSVVRDNIVDCSIFRFVDDVRRLLCVQGFTQMRDSSSRCIDSLSRHLLEIGCAQNEKKLEATAFFMGELSGHLQRRAYADPWMPGRVMREARYLGPMLRYRGYTGVELNRRIQACKKNWYMFHKFWFSRVCRDFKIILFRMMCMACLMSGVLGLPFTKEDEAKLDRTQTWFCRKLPQGAATNTTLLPDGTEKKRGLASARVLLLLRLAPMPFEQDPVELNFFVKRMIEDLNSLAELEEGADFVDRYQGAPQRLLMDQDLKAHFLDIDATISPLRIPKMNPHMLVNTDVMIFSRMDAEAMPLDLALPPAQRQRREEPLGKALKEADKDNLKAIKDMMILVAKLGLAAEYQARVARAVSDLEVCVCPLSVEMVQAGLEAGRGYAQQAAGVAKEDREQQLGLPHTSIFLAIMNKAEQKAVQLSGQAKTDFERYTTNYTQIKESKGMQALHHALQKDIPYCRVKKTYARDYAKIEIKVNRAAVTWPAWEHAKTLLSSQGGIFKYGMAPSSDIARRVQQVLEELGESRTHEERSRYACDPSGSVAFFRLYERCWDYCIRLFGLCGAARVMALEVRAVLANDSAAADAEAHAEELATQVASAWPRKDFKGAFAKLKEIGSLAVSQAEARISPPLSCEHFNNWLLPEATACSSFSLTQCRPFGTEFSNMLEFKVEVTGPVGHISIGMQFSIVGSRPIVPRLGASEPNGDMLARRRGPTRYFRNALQLTRRAVARWVGEDAVDFAVQLGDAIDGRNREAGQTDQALAEVLAAFPEDLPRCDLLGNHELYNFPRARLKHTGLRLRGEGLRGAEPGGESGCYFAFPADGPAGRWEVT</sequence>